<dbReference type="SUPFAM" id="SSF56219">
    <property type="entry name" value="DNase I-like"/>
    <property type="match status" value="1"/>
</dbReference>
<comment type="caution">
    <text evidence="2">The sequence shown here is derived from an EMBL/GenBank/DDBJ whole genome shotgun (WGS) entry which is preliminary data.</text>
</comment>
<keyword evidence="3" id="KW-1185">Reference proteome</keyword>
<protein>
    <recommendedName>
        <fullName evidence="1">Endonuclease/exonuclease/phosphatase domain-containing protein</fullName>
    </recommendedName>
</protein>
<evidence type="ECO:0000259" key="1">
    <source>
        <dbReference type="Pfam" id="PF03372"/>
    </source>
</evidence>
<sequence length="335" mass="37418">MVSVFLWNVRGLGKAEKVRAVSQSIVKSKANIIFVQETKLVAIKPGLSKRLKGKYFNEFVFVPSVGASGGLFTMWHSDFLKVQKTILNGRFIAVIDTLGSCDMDIGFINIYAPNAGGERKIVLDEILHLMQASNVPFIVGGDFNEVVSEEERLGVSKASASTKYLADFIAKGELIDLPMCGGKFTWFKGGKNVAASKLDRFLIAPEVLSKFPLLIQSTKPRSLSDHNPITLLEDRPKCEGRPFKWFSYWAEDEEYKEKVHEVFEGRSDKVIRTALQEVKVLTKLWASESAAKNLMHTKALEERIDFLENKAASSSGGDAEWEELRQLKKHSVGKV</sequence>
<feature type="domain" description="Endonuclease/exonuclease/phosphatase" evidence="1">
    <location>
        <begin position="7"/>
        <end position="226"/>
    </location>
</feature>
<dbReference type="GO" id="GO:0003824">
    <property type="term" value="F:catalytic activity"/>
    <property type="evidence" value="ECO:0007669"/>
    <property type="project" value="InterPro"/>
</dbReference>
<dbReference type="Pfam" id="PF03372">
    <property type="entry name" value="Exo_endo_phos"/>
    <property type="match status" value="1"/>
</dbReference>
<reference evidence="2" key="1">
    <citation type="submission" date="2023-05" db="EMBL/GenBank/DDBJ databases">
        <title>Genome and transcriptome analyses reveal genes involved in the formation of fine ridges on petal epidermal cells in Hibiscus trionum.</title>
        <authorList>
            <person name="Koshimizu S."/>
            <person name="Masuda S."/>
            <person name="Ishii T."/>
            <person name="Shirasu K."/>
            <person name="Hoshino A."/>
            <person name="Arita M."/>
        </authorList>
    </citation>
    <scope>NUCLEOTIDE SEQUENCE</scope>
    <source>
        <strain evidence="2">Hamamatsu line</strain>
    </source>
</reference>
<gene>
    <name evidence="2" type="ORF">HRI_001216000</name>
</gene>
<dbReference type="Proteomes" id="UP001165190">
    <property type="component" value="Unassembled WGS sequence"/>
</dbReference>
<dbReference type="InterPro" id="IPR005135">
    <property type="entry name" value="Endo/exonuclease/phosphatase"/>
</dbReference>
<evidence type="ECO:0000313" key="3">
    <source>
        <dbReference type="Proteomes" id="UP001165190"/>
    </source>
</evidence>
<dbReference type="InterPro" id="IPR036691">
    <property type="entry name" value="Endo/exonu/phosph_ase_sf"/>
</dbReference>
<dbReference type="OrthoDB" id="952894at2759"/>
<evidence type="ECO:0000313" key="2">
    <source>
        <dbReference type="EMBL" id="GMI75467.1"/>
    </source>
</evidence>
<dbReference type="PANTHER" id="PTHR33710:SF64">
    <property type="entry name" value="ENDONUCLEASE_EXONUCLEASE_PHOSPHATASE DOMAIN-CONTAINING PROTEIN"/>
    <property type="match status" value="1"/>
</dbReference>
<dbReference type="PANTHER" id="PTHR33710">
    <property type="entry name" value="BNAC02G09200D PROTEIN"/>
    <property type="match status" value="1"/>
</dbReference>
<name>A0A9W7LS85_HIBTR</name>
<accession>A0A9W7LS85</accession>
<proteinExistence type="predicted"/>
<dbReference type="Gene3D" id="3.60.10.10">
    <property type="entry name" value="Endonuclease/exonuclease/phosphatase"/>
    <property type="match status" value="1"/>
</dbReference>
<dbReference type="AlphaFoldDB" id="A0A9W7LS85"/>
<dbReference type="EMBL" id="BSYR01000011">
    <property type="protein sequence ID" value="GMI75467.1"/>
    <property type="molecule type" value="Genomic_DNA"/>
</dbReference>
<organism evidence="2 3">
    <name type="scientific">Hibiscus trionum</name>
    <name type="common">Flower of an hour</name>
    <dbReference type="NCBI Taxonomy" id="183268"/>
    <lineage>
        <taxon>Eukaryota</taxon>
        <taxon>Viridiplantae</taxon>
        <taxon>Streptophyta</taxon>
        <taxon>Embryophyta</taxon>
        <taxon>Tracheophyta</taxon>
        <taxon>Spermatophyta</taxon>
        <taxon>Magnoliopsida</taxon>
        <taxon>eudicotyledons</taxon>
        <taxon>Gunneridae</taxon>
        <taxon>Pentapetalae</taxon>
        <taxon>rosids</taxon>
        <taxon>malvids</taxon>
        <taxon>Malvales</taxon>
        <taxon>Malvaceae</taxon>
        <taxon>Malvoideae</taxon>
        <taxon>Hibiscus</taxon>
    </lineage>
</organism>